<name>A0ABR4MAB7_9PEZI</name>
<reference evidence="3 4" key="1">
    <citation type="submission" date="2020-05" db="EMBL/GenBank/DDBJ databases">
        <title>Ceratocystis lukuohia genome.</title>
        <authorList>
            <person name="Harrington T.C."/>
            <person name="Kim K."/>
            <person name="Mayers C.G."/>
        </authorList>
    </citation>
    <scope>NUCLEOTIDE SEQUENCE [LARGE SCALE GENOMIC DNA]</scope>
    <source>
        <strain evidence="3 4">C4212</strain>
    </source>
</reference>
<feature type="compositionally biased region" description="Basic and acidic residues" evidence="2">
    <location>
        <begin position="595"/>
        <end position="610"/>
    </location>
</feature>
<feature type="region of interest" description="Disordered" evidence="2">
    <location>
        <begin position="369"/>
        <end position="396"/>
    </location>
</feature>
<dbReference type="EMBL" id="JABSNW010000008">
    <property type="protein sequence ID" value="KAL2885209.1"/>
    <property type="molecule type" value="Genomic_DNA"/>
</dbReference>
<sequence>MEDSDLTNIEAVKAALAAAYAHLDAVTAFADARKARTDADKTHDDTIKALDDTANAYSDVTKALADARKARADAEKTRADAKKALADAEKTRAHDLNARQSLHAHIYHLYAHCFQTLRIRQKGPETTAPGSTSVLGRTCPMKLLPWNDFPELHQKKFTDLSNAFGDELLLPPLSDTYALQRTAQEWSHDSENESSRFCSMLIELHVATIASTWRQIVSEEAEEVEFCPNTAYIKESCEQLQEYKMKDSDDENSGVTCLDISSMRADISEPATVVSAFPSRGRRPSQDISNAGRNLKWPANSPPDSDGTRPIKAQSPERSIKPDGTFVKITNKPPKVKNLLVIEHKPANVFTPDLLRSAFRNIVDSGSRIFTESTDPRPSPSASGNTEKKNQKHPAGSKLVAKALVQTYHYMVTLGLSYGSISTGQATILLHINYKEPSELYFRLCVHQKDVGDIPCRGSEDPLAQDSQISSALENGIKNTPYAMLMTMIQLAFDHTNLSVQEIASIQNRLPRFHGSKKPPSDPSSSSGKGNGSEDTGSSSLRNPYPQLPPPDGRSSSQREQDPFKKHTAHMECPPDSWRIGCRGHAPVPKNKGGNSRDDGRSTKRVRSET</sequence>
<dbReference type="RefSeq" id="XP_070856389.1">
    <property type="nucleotide sequence ID" value="XM_071001482.1"/>
</dbReference>
<dbReference type="Proteomes" id="UP001610728">
    <property type="component" value="Unassembled WGS sequence"/>
</dbReference>
<gene>
    <name evidence="3" type="ORF">HOO65_080159</name>
</gene>
<feature type="region of interest" description="Disordered" evidence="2">
    <location>
        <begin position="511"/>
        <end position="610"/>
    </location>
</feature>
<feature type="region of interest" description="Disordered" evidence="2">
    <location>
        <begin position="276"/>
        <end position="326"/>
    </location>
</feature>
<feature type="coiled-coil region" evidence="1">
    <location>
        <begin position="64"/>
        <end position="91"/>
    </location>
</feature>
<keyword evidence="1" id="KW-0175">Coiled coil</keyword>
<evidence type="ECO:0000256" key="1">
    <source>
        <dbReference type="SAM" id="Coils"/>
    </source>
</evidence>
<protein>
    <submittedName>
        <fullName evidence="3">Phosphotransferase-like protein</fullName>
    </submittedName>
</protein>
<comment type="caution">
    <text evidence="3">The sequence shown here is derived from an EMBL/GenBank/DDBJ whole genome shotgun (WGS) entry which is preliminary data.</text>
</comment>
<evidence type="ECO:0000313" key="4">
    <source>
        <dbReference type="Proteomes" id="UP001610728"/>
    </source>
</evidence>
<dbReference type="GeneID" id="98120895"/>
<keyword evidence="4" id="KW-1185">Reference proteome</keyword>
<proteinExistence type="predicted"/>
<accession>A0ABR4MAB7</accession>
<evidence type="ECO:0000313" key="3">
    <source>
        <dbReference type="EMBL" id="KAL2885209.1"/>
    </source>
</evidence>
<organism evidence="3 4">
    <name type="scientific">Ceratocystis lukuohia</name>
    <dbReference type="NCBI Taxonomy" id="2019550"/>
    <lineage>
        <taxon>Eukaryota</taxon>
        <taxon>Fungi</taxon>
        <taxon>Dikarya</taxon>
        <taxon>Ascomycota</taxon>
        <taxon>Pezizomycotina</taxon>
        <taxon>Sordariomycetes</taxon>
        <taxon>Hypocreomycetidae</taxon>
        <taxon>Microascales</taxon>
        <taxon>Ceratocystidaceae</taxon>
        <taxon>Ceratocystis</taxon>
    </lineage>
</organism>
<evidence type="ECO:0000256" key="2">
    <source>
        <dbReference type="SAM" id="MobiDB-lite"/>
    </source>
</evidence>